<dbReference type="Gene3D" id="3.40.50.300">
    <property type="entry name" value="P-loop containing nucleotide triphosphate hydrolases"/>
    <property type="match status" value="1"/>
</dbReference>
<evidence type="ECO:0000256" key="3">
    <source>
        <dbReference type="ARBA" id="ARBA00022679"/>
    </source>
</evidence>
<evidence type="ECO:0000256" key="6">
    <source>
        <dbReference type="ARBA" id="ARBA00022840"/>
    </source>
</evidence>
<dbReference type="HAMAP" id="MF_00376">
    <property type="entry name" value="Dephospho_CoA_kinase"/>
    <property type="match status" value="1"/>
</dbReference>
<dbReference type="PANTHER" id="PTHR10695">
    <property type="entry name" value="DEPHOSPHO-COA KINASE-RELATED"/>
    <property type="match status" value="1"/>
</dbReference>
<dbReference type="PROSITE" id="PS51219">
    <property type="entry name" value="DPCK"/>
    <property type="match status" value="1"/>
</dbReference>
<evidence type="ECO:0000256" key="2">
    <source>
        <dbReference type="ARBA" id="ARBA00022490"/>
    </source>
</evidence>
<keyword evidence="4 8" id="KW-0547">Nucleotide-binding</keyword>
<dbReference type="InterPro" id="IPR001977">
    <property type="entry name" value="Depp_CoAkinase"/>
</dbReference>
<evidence type="ECO:0000313" key="10">
    <source>
        <dbReference type="EMBL" id="GGO68816.1"/>
    </source>
</evidence>
<comment type="caution">
    <text evidence="10">The sequence shown here is derived from an EMBL/GenBank/DDBJ whole genome shotgun (WGS) entry which is preliminary data.</text>
</comment>
<evidence type="ECO:0000256" key="4">
    <source>
        <dbReference type="ARBA" id="ARBA00022741"/>
    </source>
</evidence>
<keyword evidence="6 8" id="KW-0067">ATP-binding</keyword>
<organism evidence="10 11">
    <name type="scientific">Bowmanella pacifica</name>
    <dbReference type="NCBI Taxonomy" id="502051"/>
    <lineage>
        <taxon>Bacteria</taxon>
        <taxon>Pseudomonadati</taxon>
        <taxon>Pseudomonadota</taxon>
        <taxon>Gammaproteobacteria</taxon>
        <taxon>Alteromonadales</taxon>
        <taxon>Alteromonadaceae</taxon>
        <taxon>Bowmanella</taxon>
    </lineage>
</organism>
<evidence type="ECO:0000256" key="1">
    <source>
        <dbReference type="ARBA" id="ARBA00009018"/>
    </source>
</evidence>
<dbReference type="AlphaFoldDB" id="A0A917YZA3"/>
<comment type="similarity">
    <text evidence="1 8">Belongs to the CoaE family.</text>
</comment>
<keyword evidence="7 8" id="KW-0173">Coenzyme A biosynthesis</keyword>
<name>A0A917YZA3_9ALTE</name>
<reference evidence="10" key="1">
    <citation type="journal article" date="2014" name="Int. J. Syst. Evol. Microbiol.">
        <title>Complete genome sequence of Corynebacterium casei LMG S-19264T (=DSM 44701T), isolated from a smear-ripened cheese.</title>
        <authorList>
            <consortium name="US DOE Joint Genome Institute (JGI-PGF)"/>
            <person name="Walter F."/>
            <person name="Albersmeier A."/>
            <person name="Kalinowski J."/>
            <person name="Ruckert C."/>
        </authorList>
    </citation>
    <scope>NUCLEOTIDE SEQUENCE</scope>
    <source>
        <strain evidence="10">CGMCC 1.7086</strain>
    </source>
</reference>
<keyword evidence="5 8" id="KW-0418">Kinase</keyword>
<comment type="pathway">
    <text evidence="8">Cofactor biosynthesis; coenzyme A biosynthesis; CoA from (R)-pantothenate: step 5/5.</text>
</comment>
<dbReference type="FunFam" id="3.40.50.300:FF:000518">
    <property type="entry name" value="Dephospho-CoA kinase"/>
    <property type="match status" value="1"/>
</dbReference>
<dbReference type="GO" id="GO:0005737">
    <property type="term" value="C:cytoplasm"/>
    <property type="evidence" value="ECO:0007669"/>
    <property type="project" value="UniProtKB-SubCell"/>
</dbReference>
<dbReference type="GO" id="GO:0005524">
    <property type="term" value="F:ATP binding"/>
    <property type="evidence" value="ECO:0007669"/>
    <property type="project" value="UniProtKB-UniRule"/>
</dbReference>
<dbReference type="Proteomes" id="UP000606935">
    <property type="component" value="Unassembled WGS sequence"/>
</dbReference>
<dbReference type="CDD" id="cd02022">
    <property type="entry name" value="DPCK"/>
    <property type="match status" value="1"/>
</dbReference>
<dbReference type="EC" id="2.7.1.24" evidence="8 9"/>
<evidence type="ECO:0000256" key="8">
    <source>
        <dbReference type="HAMAP-Rule" id="MF_00376"/>
    </source>
</evidence>
<evidence type="ECO:0000256" key="9">
    <source>
        <dbReference type="NCBIfam" id="TIGR00152"/>
    </source>
</evidence>
<dbReference type="NCBIfam" id="TIGR00152">
    <property type="entry name" value="dephospho-CoA kinase"/>
    <property type="match status" value="1"/>
</dbReference>
<sequence>MALDLIVTDKRPLIIGLTGGIGSGKTKVSDLFAGLGIDIIDADVLAREVVEPGAPALKQIADHFGKQILRADGQLNRGALRERIFSAPDEKAWLNALLHPLIRQLMQERTHAATSPYCILAIPLLVENQLHTLVDRILVVDVQEGIQRERVTTRDKVSAQQVDAILASQASRAQRLAVADDVIDNSGSLEVLSRQVEKLHQQYLLLAKNLKA</sequence>
<keyword evidence="2 8" id="KW-0963">Cytoplasm</keyword>
<dbReference type="EMBL" id="BMLS01000002">
    <property type="protein sequence ID" value="GGO68816.1"/>
    <property type="molecule type" value="Genomic_DNA"/>
</dbReference>
<keyword evidence="3 8" id="KW-0808">Transferase</keyword>
<evidence type="ECO:0000256" key="7">
    <source>
        <dbReference type="ARBA" id="ARBA00022993"/>
    </source>
</evidence>
<proteinExistence type="inferred from homology"/>
<comment type="catalytic activity">
    <reaction evidence="8">
        <text>3'-dephospho-CoA + ATP = ADP + CoA + H(+)</text>
        <dbReference type="Rhea" id="RHEA:18245"/>
        <dbReference type="ChEBI" id="CHEBI:15378"/>
        <dbReference type="ChEBI" id="CHEBI:30616"/>
        <dbReference type="ChEBI" id="CHEBI:57287"/>
        <dbReference type="ChEBI" id="CHEBI:57328"/>
        <dbReference type="ChEBI" id="CHEBI:456216"/>
        <dbReference type="EC" id="2.7.1.24"/>
    </reaction>
</comment>
<feature type="binding site" evidence="8">
    <location>
        <begin position="22"/>
        <end position="27"/>
    </location>
    <ligand>
        <name>ATP</name>
        <dbReference type="ChEBI" id="CHEBI:30616"/>
    </ligand>
</feature>
<keyword evidence="11" id="KW-1185">Reference proteome</keyword>
<reference evidence="10" key="2">
    <citation type="submission" date="2020-09" db="EMBL/GenBank/DDBJ databases">
        <authorList>
            <person name="Sun Q."/>
            <person name="Zhou Y."/>
        </authorList>
    </citation>
    <scope>NUCLEOTIDE SEQUENCE</scope>
    <source>
        <strain evidence="10">CGMCC 1.7086</strain>
    </source>
</reference>
<dbReference type="SUPFAM" id="SSF52540">
    <property type="entry name" value="P-loop containing nucleoside triphosphate hydrolases"/>
    <property type="match status" value="1"/>
</dbReference>
<gene>
    <name evidence="8 10" type="primary">coaE</name>
    <name evidence="10" type="ORF">GCM10010982_18610</name>
</gene>
<evidence type="ECO:0000313" key="11">
    <source>
        <dbReference type="Proteomes" id="UP000606935"/>
    </source>
</evidence>
<accession>A0A917YZA3</accession>
<dbReference type="InterPro" id="IPR027417">
    <property type="entry name" value="P-loop_NTPase"/>
</dbReference>
<dbReference type="GO" id="GO:0015937">
    <property type="term" value="P:coenzyme A biosynthetic process"/>
    <property type="evidence" value="ECO:0007669"/>
    <property type="project" value="UniProtKB-UniRule"/>
</dbReference>
<comment type="function">
    <text evidence="8">Catalyzes the phosphorylation of the 3'-hydroxyl group of dephosphocoenzyme A to form coenzyme A.</text>
</comment>
<protein>
    <recommendedName>
        <fullName evidence="8 9">Dephospho-CoA kinase</fullName>
        <ecNumber evidence="8 9">2.7.1.24</ecNumber>
    </recommendedName>
    <alternativeName>
        <fullName evidence="8">Dephosphocoenzyme A kinase</fullName>
    </alternativeName>
</protein>
<dbReference type="PANTHER" id="PTHR10695:SF46">
    <property type="entry name" value="BIFUNCTIONAL COENZYME A SYNTHASE-RELATED"/>
    <property type="match status" value="1"/>
</dbReference>
<comment type="subcellular location">
    <subcellularLocation>
        <location evidence="8">Cytoplasm</location>
    </subcellularLocation>
</comment>
<dbReference type="GO" id="GO:0004140">
    <property type="term" value="F:dephospho-CoA kinase activity"/>
    <property type="evidence" value="ECO:0007669"/>
    <property type="project" value="UniProtKB-UniRule"/>
</dbReference>
<dbReference type="Pfam" id="PF01121">
    <property type="entry name" value="CoaE"/>
    <property type="match status" value="1"/>
</dbReference>
<evidence type="ECO:0000256" key="5">
    <source>
        <dbReference type="ARBA" id="ARBA00022777"/>
    </source>
</evidence>